<evidence type="ECO:0000256" key="2">
    <source>
        <dbReference type="SAM" id="Coils"/>
    </source>
</evidence>
<feature type="signal peptide" evidence="3">
    <location>
        <begin position="1"/>
        <end position="21"/>
    </location>
</feature>
<sequence length="358" mass="39507">MGFVKYLLSAVLCVVAAAAYSQQPGASRAAQVLVAPVNFDARTQRVEAVGNTEAMNSVVIYPAVADLVTSVQFKAGQRVEQGQVLLELDSRRQQSALRRAEIELADHERTVERLRTSRENDAIAQRDLDDAITLRDLAAVQLQDAKTNLEDRFVRAPFTGVVGITDIESGDRISQTTVVTTIDAREQLYVDFQAPETALSLLQNNNFIHASPWQNSNEVLELRIADIDSRVDASTRTIRVRALLDNSDDQYRPGMSFRVRLQVQGEFYAVIPEAALMWGAEGAFVWRVTDGNAERVDVEIQQRRRGELLVEANLASDDLIVVEGVQTIRPQQAVAIRNPEAIPVGHALRQGQPAAGKP</sequence>
<feature type="domain" description="Multidrug resistance protein MdtA-like C-terminal permuted SH3" evidence="5">
    <location>
        <begin position="270"/>
        <end position="327"/>
    </location>
</feature>
<keyword evidence="8" id="KW-1185">Reference proteome</keyword>
<dbReference type="InterPro" id="IPR058647">
    <property type="entry name" value="BSH_CzcB-like"/>
</dbReference>
<dbReference type="NCBIfam" id="TIGR01730">
    <property type="entry name" value="RND_mfp"/>
    <property type="match status" value="1"/>
</dbReference>
<organism evidence="7 8">
    <name type="scientific">Alkalimonas collagenimarina</name>
    <dbReference type="NCBI Taxonomy" id="400390"/>
    <lineage>
        <taxon>Bacteria</taxon>
        <taxon>Pseudomonadati</taxon>
        <taxon>Pseudomonadota</taxon>
        <taxon>Gammaproteobacteria</taxon>
        <taxon>Alkalimonas</taxon>
    </lineage>
</organism>
<dbReference type="Gene3D" id="2.40.50.100">
    <property type="match status" value="1"/>
</dbReference>
<evidence type="ECO:0000259" key="6">
    <source>
        <dbReference type="Pfam" id="PF25973"/>
    </source>
</evidence>
<feature type="domain" description="CusB-like beta-barrel" evidence="4">
    <location>
        <begin position="189"/>
        <end position="263"/>
    </location>
</feature>
<dbReference type="Pfam" id="PF25973">
    <property type="entry name" value="BSH_CzcB"/>
    <property type="match status" value="1"/>
</dbReference>
<name>A0ABT9H1G4_9GAMM</name>
<evidence type="ECO:0000256" key="1">
    <source>
        <dbReference type="ARBA" id="ARBA00009477"/>
    </source>
</evidence>
<comment type="caution">
    <text evidence="7">The sequence shown here is derived from an EMBL/GenBank/DDBJ whole genome shotgun (WGS) entry which is preliminary data.</text>
</comment>
<dbReference type="InterPro" id="IPR058792">
    <property type="entry name" value="Beta-barrel_RND_2"/>
</dbReference>
<evidence type="ECO:0000256" key="3">
    <source>
        <dbReference type="SAM" id="SignalP"/>
    </source>
</evidence>
<feature type="domain" description="CzcB-like barrel-sandwich hybrid" evidence="6">
    <location>
        <begin position="58"/>
        <end position="182"/>
    </location>
</feature>
<dbReference type="SUPFAM" id="SSF111369">
    <property type="entry name" value="HlyD-like secretion proteins"/>
    <property type="match status" value="1"/>
</dbReference>
<dbReference type="Pfam" id="PF25967">
    <property type="entry name" value="RND-MFP_C"/>
    <property type="match status" value="1"/>
</dbReference>
<keyword evidence="3" id="KW-0732">Signal</keyword>
<dbReference type="Proteomes" id="UP001231616">
    <property type="component" value="Unassembled WGS sequence"/>
</dbReference>
<comment type="similarity">
    <text evidence="1">Belongs to the membrane fusion protein (MFP) (TC 8.A.1) family.</text>
</comment>
<dbReference type="Gene3D" id="2.40.30.170">
    <property type="match status" value="1"/>
</dbReference>
<dbReference type="InterPro" id="IPR058627">
    <property type="entry name" value="MdtA-like_C"/>
</dbReference>
<accession>A0ABT9H1G4</accession>
<keyword evidence="2" id="KW-0175">Coiled coil</keyword>
<evidence type="ECO:0000313" key="7">
    <source>
        <dbReference type="EMBL" id="MDP4537053.1"/>
    </source>
</evidence>
<reference evidence="7 8" key="1">
    <citation type="submission" date="2023-08" db="EMBL/GenBank/DDBJ databases">
        <authorList>
            <person name="Joshi A."/>
            <person name="Thite S."/>
        </authorList>
    </citation>
    <scope>NUCLEOTIDE SEQUENCE [LARGE SCALE GENOMIC DNA]</scope>
    <source>
        <strain evidence="7 8">AC40</strain>
    </source>
</reference>
<dbReference type="PANTHER" id="PTHR30469:SF16">
    <property type="entry name" value="HAE1 FAMILY EFFLUX PUMP MFP COMPONENT"/>
    <property type="match status" value="1"/>
</dbReference>
<dbReference type="Gene3D" id="1.10.287.470">
    <property type="entry name" value="Helix hairpin bin"/>
    <property type="match status" value="1"/>
</dbReference>
<dbReference type="Pfam" id="PF25954">
    <property type="entry name" value="Beta-barrel_RND_2"/>
    <property type="match status" value="1"/>
</dbReference>
<dbReference type="InterPro" id="IPR006143">
    <property type="entry name" value="RND_pump_MFP"/>
</dbReference>
<gene>
    <name evidence="7" type="ORF">Q3O60_12705</name>
</gene>
<evidence type="ECO:0000259" key="5">
    <source>
        <dbReference type="Pfam" id="PF25967"/>
    </source>
</evidence>
<evidence type="ECO:0000313" key="8">
    <source>
        <dbReference type="Proteomes" id="UP001231616"/>
    </source>
</evidence>
<protein>
    <submittedName>
        <fullName evidence="7">Efflux RND transporter periplasmic adaptor subunit</fullName>
    </submittedName>
</protein>
<proteinExistence type="inferred from homology"/>
<dbReference type="RefSeq" id="WP_305894315.1">
    <property type="nucleotide sequence ID" value="NZ_JAUZVZ010000018.1"/>
</dbReference>
<dbReference type="EMBL" id="JAUZVZ010000018">
    <property type="protein sequence ID" value="MDP4537053.1"/>
    <property type="molecule type" value="Genomic_DNA"/>
</dbReference>
<evidence type="ECO:0000259" key="4">
    <source>
        <dbReference type="Pfam" id="PF25954"/>
    </source>
</evidence>
<dbReference type="PANTHER" id="PTHR30469">
    <property type="entry name" value="MULTIDRUG RESISTANCE PROTEIN MDTA"/>
    <property type="match status" value="1"/>
</dbReference>
<dbReference type="Gene3D" id="2.40.420.20">
    <property type="match status" value="1"/>
</dbReference>
<feature type="coiled-coil region" evidence="2">
    <location>
        <begin position="90"/>
        <end position="117"/>
    </location>
</feature>
<feature type="chain" id="PRO_5045645124" evidence="3">
    <location>
        <begin position="22"/>
        <end position="358"/>
    </location>
</feature>